<reference evidence="3" key="1">
    <citation type="journal article" date="2023" name="Mol. Biol. Evol.">
        <title>Third-Generation Sequencing Reveals the Adaptive Role of the Epigenome in Three Deep-Sea Polychaetes.</title>
        <authorList>
            <person name="Perez M."/>
            <person name="Aroh O."/>
            <person name="Sun Y."/>
            <person name="Lan Y."/>
            <person name="Juniper S.K."/>
            <person name="Young C.R."/>
            <person name="Angers B."/>
            <person name="Qian P.Y."/>
        </authorList>
    </citation>
    <scope>NUCLEOTIDE SEQUENCE</scope>
    <source>
        <strain evidence="3">P08H-3</strain>
    </source>
</reference>
<feature type="transmembrane region" description="Helical" evidence="2">
    <location>
        <begin position="224"/>
        <end position="242"/>
    </location>
</feature>
<evidence type="ECO:0000256" key="2">
    <source>
        <dbReference type="SAM" id="Phobius"/>
    </source>
</evidence>
<feature type="compositionally biased region" description="Polar residues" evidence="1">
    <location>
        <begin position="114"/>
        <end position="125"/>
    </location>
</feature>
<proteinExistence type="predicted"/>
<sequence length="499" mass="55447">MTLERHKSHLIPEVQYSLDGTLFVTDVGGTFPLRGKASKHSDIRDHDFGDVSPPPTFRSFDLRREDLKRRYKQRRSSSREGTSTLSNNASSLGRRLRRSKRKSEFSAKEKYFSSVENGSMSTPSSGRRIHSGPPQMTPEFADSLRIKSLRDSKAGTGSLKRGRRSDIDANSYQYRLSNGSEYEKKARYHKIHDEKLPYLLFLIDGILLMITGVVRILLSYWHEYYSSIIAGILLMILGILGTKHKGMYLAKGISGVYILFALLNGITMIATSGLILYVFIPMVLMLSEDLPPADIITNIKFTSMNKSLAGINITPSAMIWSSLALDIGSLTFIFLGFYTMTAAMVAISNHWDACYDTTADCDHRGNPRLFNPIEQVVMGVASTFVGLVYIAAVAGFIHISHNHYYAPIWSSTMGTFASFIEILAFLTCSAAIVLTTLGIVNDVNGIQESSDKTTAMYKELLGIIVIGSVLDLILVIDVIFIVGTLFRQFRQVCCRNCGG</sequence>
<feature type="compositionally biased region" description="Basic and acidic residues" evidence="1">
    <location>
        <begin position="102"/>
        <end position="111"/>
    </location>
</feature>
<accession>A0AAD9KCG0</accession>
<keyword evidence="2" id="KW-0812">Transmembrane</keyword>
<evidence type="ECO:0000313" key="3">
    <source>
        <dbReference type="EMBL" id="KAK2168674.1"/>
    </source>
</evidence>
<evidence type="ECO:0000313" key="4">
    <source>
        <dbReference type="Proteomes" id="UP001208570"/>
    </source>
</evidence>
<evidence type="ECO:0000256" key="1">
    <source>
        <dbReference type="SAM" id="MobiDB-lite"/>
    </source>
</evidence>
<keyword evidence="2" id="KW-1133">Transmembrane helix</keyword>
<dbReference type="Proteomes" id="UP001208570">
    <property type="component" value="Unassembled WGS sequence"/>
</dbReference>
<organism evidence="3 4">
    <name type="scientific">Paralvinella palmiformis</name>
    <dbReference type="NCBI Taxonomy" id="53620"/>
    <lineage>
        <taxon>Eukaryota</taxon>
        <taxon>Metazoa</taxon>
        <taxon>Spiralia</taxon>
        <taxon>Lophotrochozoa</taxon>
        <taxon>Annelida</taxon>
        <taxon>Polychaeta</taxon>
        <taxon>Sedentaria</taxon>
        <taxon>Canalipalpata</taxon>
        <taxon>Terebellida</taxon>
        <taxon>Terebelliformia</taxon>
        <taxon>Alvinellidae</taxon>
        <taxon>Paralvinella</taxon>
    </lineage>
</organism>
<feature type="region of interest" description="Disordered" evidence="1">
    <location>
        <begin position="35"/>
        <end position="137"/>
    </location>
</feature>
<gene>
    <name evidence="3" type="ORF">LSH36_15g15038</name>
</gene>
<feature type="transmembrane region" description="Helical" evidence="2">
    <location>
        <begin position="376"/>
        <end position="399"/>
    </location>
</feature>
<feature type="transmembrane region" description="Helical" evidence="2">
    <location>
        <begin position="460"/>
        <end position="486"/>
    </location>
</feature>
<comment type="caution">
    <text evidence="3">The sequence shown here is derived from an EMBL/GenBank/DDBJ whole genome shotgun (WGS) entry which is preliminary data.</text>
</comment>
<feature type="compositionally biased region" description="Basic and acidic residues" evidence="1">
    <location>
        <begin position="39"/>
        <end position="49"/>
    </location>
</feature>
<feature type="transmembrane region" description="Helical" evidence="2">
    <location>
        <begin position="196"/>
        <end position="218"/>
    </location>
</feature>
<dbReference type="AlphaFoldDB" id="A0AAD9KCG0"/>
<feature type="transmembrane region" description="Helical" evidence="2">
    <location>
        <begin position="419"/>
        <end position="440"/>
    </location>
</feature>
<dbReference type="EMBL" id="JAODUP010000015">
    <property type="protein sequence ID" value="KAK2168674.1"/>
    <property type="molecule type" value="Genomic_DNA"/>
</dbReference>
<feature type="transmembrane region" description="Helical" evidence="2">
    <location>
        <begin position="254"/>
        <end position="280"/>
    </location>
</feature>
<keyword evidence="4" id="KW-1185">Reference proteome</keyword>
<feature type="transmembrane region" description="Helical" evidence="2">
    <location>
        <begin position="317"/>
        <end position="338"/>
    </location>
</feature>
<protein>
    <submittedName>
        <fullName evidence="3">Uncharacterized protein</fullName>
    </submittedName>
</protein>
<name>A0AAD9KCG0_9ANNE</name>
<keyword evidence="2" id="KW-0472">Membrane</keyword>